<name>A0A1X2GUW8_9FUNG</name>
<evidence type="ECO:0000256" key="1">
    <source>
        <dbReference type="SAM" id="Phobius"/>
    </source>
</evidence>
<dbReference type="EMBL" id="MCGT01000002">
    <property type="protein sequence ID" value="ORX61841.1"/>
    <property type="molecule type" value="Genomic_DNA"/>
</dbReference>
<organism evidence="2 3">
    <name type="scientific">Hesseltinella vesiculosa</name>
    <dbReference type="NCBI Taxonomy" id="101127"/>
    <lineage>
        <taxon>Eukaryota</taxon>
        <taxon>Fungi</taxon>
        <taxon>Fungi incertae sedis</taxon>
        <taxon>Mucoromycota</taxon>
        <taxon>Mucoromycotina</taxon>
        <taxon>Mucoromycetes</taxon>
        <taxon>Mucorales</taxon>
        <taxon>Cunninghamellaceae</taxon>
        <taxon>Hesseltinella</taxon>
    </lineage>
</organism>
<evidence type="ECO:0000313" key="2">
    <source>
        <dbReference type="EMBL" id="ORX61841.1"/>
    </source>
</evidence>
<dbReference type="Proteomes" id="UP000242146">
    <property type="component" value="Unassembled WGS sequence"/>
</dbReference>
<protein>
    <submittedName>
        <fullName evidence="2">Uncharacterized protein</fullName>
    </submittedName>
</protein>
<keyword evidence="1" id="KW-0472">Membrane</keyword>
<feature type="transmembrane region" description="Helical" evidence="1">
    <location>
        <begin position="30"/>
        <end position="50"/>
    </location>
</feature>
<proteinExistence type="predicted"/>
<keyword evidence="1" id="KW-0812">Transmembrane</keyword>
<keyword evidence="3" id="KW-1185">Reference proteome</keyword>
<gene>
    <name evidence="2" type="ORF">DM01DRAFT_112832</name>
</gene>
<comment type="caution">
    <text evidence="2">The sequence shown here is derived from an EMBL/GenBank/DDBJ whole genome shotgun (WGS) entry which is preliminary data.</text>
</comment>
<reference evidence="2 3" key="1">
    <citation type="submission" date="2016-07" db="EMBL/GenBank/DDBJ databases">
        <title>Pervasive Adenine N6-methylation of Active Genes in Fungi.</title>
        <authorList>
            <consortium name="DOE Joint Genome Institute"/>
            <person name="Mondo S.J."/>
            <person name="Dannebaum R.O."/>
            <person name="Kuo R.C."/>
            <person name="Labutti K."/>
            <person name="Haridas S."/>
            <person name="Kuo A."/>
            <person name="Salamov A."/>
            <person name="Ahrendt S.R."/>
            <person name="Lipzen A."/>
            <person name="Sullivan W."/>
            <person name="Andreopoulos W.B."/>
            <person name="Clum A."/>
            <person name="Lindquist E."/>
            <person name="Daum C."/>
            <person name="Ramamoorthy G.K."/>
            <person name="Gryganskyi A."/>
            <person name="Culley D."/>
            <person name="Magnuson J.K."/>
            <person name="James T.Y."/>
            <person name="O'Malley M.A."/>
            <person name="Stajich J.E."/>
            <person name="Spatafora J.W."/>
            <person name="Visel A."/>
            <person name="Grigoriev I.V."/>
        </authorList>
    </citation>
    <scope>NUCLEOTIDE SEQUENCE [LARGE SCALE GENOMIC DNA]</scope>
    <source>
        <strain evidence="2 3">NRRL 3301</strain>
    </source>
</reference>
<accession>A0A1X2GUW8</accession>
<evidence type="ECO:0000313" key="3">
    <source>
        <dbReference type="Proteomes" id="UP000242146"/>
    </source>
</evidence>
<keyword evidence="1" id="KW-1133">Transmembrane helix</keyword>
<sequence length="94" mass="10811">MVLLHLLSGSGADLCTLPHLHPWFSSRFTITWHVSTFLFTLSAIYFRYVATWVQKIKGDSSFTVCFIHVSQVSAVIRRPGISLSCEKKKKYFDR</sequence>
<dbReference type="AlphaFoldDB" id="A0A1X2GUW8"/>